<evidence type="ECO:0000256" key="7">
    <source>
        <dbReference type="SAM" id="MobiDB-lite"/>
    </source>
</evidence>
<keyword evidence="6" id="KW-0238">DNA-binding</keyword>
<keyword evidence="5" id="KW-0804">Transcription</keyword>
<proteinExistence type="inferred from homology"/>
<dbReference type="InterPro" id="IPR001356">
    <property type="entry name" value="HD"/>
</dbReference>
<feature type="compositionally biased region" description="Low complexity" evidence="7">
    <location>
        <begin position="222"/>
        <end position="235"/>
    </location>
</feature>
<evidence type="ECO:0000313" key="11">
    <source>
        <dbReference type="Proteomes" id="UP001054945"/>
    </source>
</evidence>
<evidence type="ECO:0000256" key="4">
    <source>
        <dbReference type="ARBA" id="ARBA00023015"/>
    </source>
</evidence>
<comment type="caution">
    <text evidence="10">The sequence shown here is derived from an EMBL/GenBank/DDBJ whole genome shotgun (WGS) entry which is preliminary data.</text>
</comment>
<feature type="region of interest" description="Disordered" evidence="7">
    <location>
        <begin position="21"/>
        <end position="45"/>
    </location>
</feature>
<keyword evidence="3" id="KW-0217">Developmental protein</keyword>
<evidence type="ECO:0000259" key="8">
    <source>
        <dbReference type="PROSITE" id="PS50071"/>
    </source>
</evidence>
<feature type="compositionally biased region" description="Pro residues" evidence="7">
    <location>
        <begin position="212"/>
        <end position="221"/>
    </location>
</feature>
<dbReference type="PANTHER" id="PTHR46892:SF3">
    <property type="entry name" value="VISUAL SYSTEM HOMEOBOX 2"/>
    <property type="match status" value="1"/>
</dbReference>
<feature type="region of interest" description="Disordered" evidence="7">
    <location>
        <begin position="260"/>
        <end position="312"/>
    </location>
</feature>
<evidence type="ECO:0000256" key="5">
    <source>
        <dbReference type="ARBA" id="ARBA00023163"/>
    </source>
</evidence>
<dbReference type="PROSITE" id="PS50071">
    <property type="entry name" value="HOMEOBOX_2"/>
    <property type="match status" value="1"/>
</dbReference>
<dbReference type="CDD" id="cd00086">
    <property type="entry name" value="homeodomain"/>
    <property type="match status" value="1"/>
</dbReference>
<comment type="subcellular location">
    <subcellularLocation>
        <location evidence="1 6">Nucleus</location>
    </subcellularLocation>
</comment>
<sequence length="312" mass="34276">MIHFPFITFHFEPRAHTHIPISNVSKSPEHETPSPPTPTSFIIRKRNPLTNPKLGIKCFPVNNRHQVDDFHKNLTLHPFQRHRERRATKPRVWFQNRRAKWRKTEKCWGKSTIMAEYGLYGAMVVALTALARVHPQERQGRGRLLLRTLAAGPSATLEANLVVPMCRLNRDAPEVPGGSGEAQGLGSQFGGAPLPVQARPAVDHHAGRPPADIVPPPPPPRATAATAAASTTAPAAQPPPPGFLFLHLLVFEGLEPPSWGPLDASASQQGRSEVFQHSLPESQGHRALCEGVRRKPRRGPPEGPRGPRTMSS</sequence>
<keyword evidence="6" id="KW-0539">Nucleus</keyword>
<evidence type="ECO:0000313" key="10">
    <source>
        <dbReference type="EMBL" id="GIY97308.1"/>
    </source>
</evidence>
<feature type="domain" description="Homeobox" evidence="8">
    <location>
        <begin position="91"/>
        <end position="104"/>
    </location>
</feature>
<feature type="domain" description="CVC" evidence="9">
    <location>
        <begin position="106"/>
        <end position="174"/>
    </location>
</feature>
<dbReference type="GO" id="GO:0005634">
    <property type="term" value="C:nucleus"/>
    <property type="evidence" value="ECO:0007669"/>
    <property type="project" value="UniProtKB-SubCell"/>
</dbReference>
<keyword evidence="6" id="KW-0371">Homeobox</keyword>
<dbReference type="AlphaFoldDB" id="A0AAV4XU83"/>
<keyword evidence="4" id="KW-0805">Transcription regulation</keyword>
<dbReference type="PANTHER" id="PTHR46892">
    <property type="entry name" value="VISUAL SYSTEM HOMEOBOX 2"/>
    <property type="match status" value="1"/>
</dbReference>
<evidence type="ECO:0000256" key="1">
    <source>
        <dbReference type="ARBA" id="ARBA00004123"/>
    </source>
</evidence>
<evidence type="ECO:0000259" key="9">
    <source>
        <dbReference type="PROSITE" id="PS51496"/>
    </source>
</evidence>
<reference evidence="10 11" key="1">
    <citation type="submission" date="2021-06" db="EMBL/GenBank/DDBJ databases">
        <title>Caerostris extrusa draft genome.</title>
        <authorList>
            <person name="Kono N."/>
            <person name="Arakawa K."/>
        </authorList>
    </citation>
    <scope>NUCLEOTIDE SEQUENCE [LARGE SCALE GENOMIC DNA]</scope>
</reference>
<dbReference type="GO" id="GO:0006357">
    <property type="term" value="P:regulation of transcription by RNA polymerase II"/>
    <property type="evidence" value="ECO:0007669"/>
    <property type="project" value="TreeGrafter"/>
</dbReference>
<keyword evidence="11" id="KW-1185">Reference proteome</keyword>
<organism evidence="10 11">
    <name type="scientific">Caerostris extrusa</name>
    <name type="common">Bark spider</name>
    <name type="synonym">Caerostris bankana</name>
    <dbReference type="NCBI Taxonomy" id="172846"/>
    <lineage>
        <taxon>Eukaryota</taxon>
        <taxon>Metazoa</taxon>
        <taxon>Ecdysozoa</taxon>
        <taxon>Arthropoda</taxon>
        <taxon>Chelicerata</taxon>
        <taxon>Arachnida</taxon>
        <taxon>Araneae</taxon>
        <taxon>Araneomorphae</taxon>
        <taxon>Entelegynae</taxon>
        <taxon>Araneoidea</taxon>
        <taxon>Araneidae</taxon>
        <taxon>Caerostris</taxon>
    </lineage>
</organism>
<feature type="DNA-binding region" description="Homeobox" evidence="6">
    <location>
        <begin position="93"/>
        <end position="105"/>
    </location>
</feature>
<feature type="compositionally biased region" description="Basic and acidic residues" evidence="7">
    <location>
        <begin position="283"/>
        <end position="293"/>
    </location>
</feature>
<dbReference type="Proteomes" id="UP001054945">
    <property type="component" value="Unassembled WGS sequence"/>
</dbReference>
<dbReference type="EMBL" id="BPLR01018150">
    <property type="protein sequence ID" value="GIY97308.1"/>
    <property type="molecule type" value="Genomic_DNA"/>
</dbReference>
<dbReference type="Gene3D" id="1.10.10.60">
    <property type="entry name" value="Homeodomain-like"/>
    <property type="match status" value="1"/>
</dbReference>
<dbReference type="InterPro" id="IPR023339">
    <property type="entry name" value="CVC"/>
</dbReference>
<accession>A0AAV4XU83</accession>
<name>A0AAV4XU83_CAEEX</name>
<dbReference type="GO" id="GO:1990837">
    <property type="term" value="F:sequence-specific double-stranded DNA binding"/>
    <property type="evidence" value="ECO:0007669"/>
    <property type="project" value="TreeGrafter"/>
</dbReference>
<dbReference type="InterPro" id="IPR052294">
    <property type="entry name" value="VSX_homeobox_regulators"/>
</dbReference>
<evidence type="ECO:0000256" key="3">
    <source>
        <dbReference type="ARBA" id="ARBA00022473"/>
    </source>
</evidence>
<evidence type="ECO:0000256" key="2">
    <source>
        <dbReference type="ARBA" id="ARBA00005733"/>
    </source>
</evidence>
<dbReference type="PROSITE" id="PS51496">
    <property type="entry name" value="CVC"/>
    <property type="match status" value="1"/>
</dbReference>
<gene>
    <name evidence="10" type="ORF">CEXT_534841</name>
</gene>
<protein>
    <submittedName>
        <fullName evidence="10">Uncharacterized protein</fullName>
    </submittedName>
</protein>
<evidence type="ECO:0000256" key="6">
    <source>
        <dbReference type="PROSITE-ProRule" id="PRU00108"/>
    </source>
</evidence>
<feature type="compositionally biased region" description="Gly residues" evidence="7">
    <location>
        <begin position="177"/>
        <end position="189"/>
    </location>
</feature>
<comment type="similarity">
    <text evidence="2">Belongs to the paired homeobox family.</text>
</comment>
<feature type="region of interest" description="Disordered" evidence="7">
    <location>
        <begin position="173"/>
        <end position="238"/>
    </location>
</feature>